<feature type="region of interest" description="Disordered" evidence="1">
    <location>
        <begin position="278"/>
        <end position="339"/>
    </location>
</feature>
<dbReference type="PANTHER" id="PTHR14390:SF2">
    <property type="entry name" value="G PATCH DOMAIN-CONTAINING PROTEIN 3"/>
    <property type="match status" value="1"/>
</dbReference>
<name>A0A368FDG9_ANCCA</name>
<accession>A0A368FDG9</accession>
<proteinExistence type="predicted"/>
<dbReference type="GO" id="GO:0039536">
    <property type="term" value="P:negative regulation of RIG-I signaling pathway"/>
    <property type="evidence" value="ECO:0007669"/>
    <property type="project" value="InterPro"/>
</dbReference>
<evidence type="ECO:0000256" key="1">
    <source>
        <dbReference type="SAM" id="MobiDB-lite"/>
    </source>
</evidence>
<gene>
    <name evidence="2" type="ORF">ANCCAN_24014</name>
</gene>
<dbReference type="EMBL" id="JOJR01001625">
    <property type="protein sequence ID" value="RCN30216.1"/>
    <property type="molecule type" value="Genomic_DNA"/>
</dbReference>
<reference evidence="2 3" key="1">
    <citation type="submission" date="2014-10" db="EMBL/GenBank/DDBJ databases">
        <title>Draft genome of the hookworm Ancylostoma caninum.</title>
        <authorList>
            <person name="Mitreva M."/>
        </authorList>
    </citation>
    <scope>NUCLEOTIDE SEQUENCE [LARGE SCALE GENOMIC DNA]</scope>
    <source>
        <strain evidence="2 3">Baltimore</strain>
    </source>
</reference>
<dbReference type="PANTHER" id="PTHR14390">
    <property type="entry name" value="G PATCH DOMAIN CONTAINING PROTEIN 3"/>
    <property type="match status" value="1"/>
</dbReference>
<evidence type="ECO:0000313" key="3">
    <source>
        <dbReference type="Proteomes" id="UP000252519"/>
    </source>
</evidence>
<evidence type="ECO:0000313" key="2">
    <source>
        <dbReference type="EMBL" id="RCN30216.1"/>
    </source>
</evidence>
<dbReference type="InterPro" id="IPR040341">
    <property type="entry name" value="GPATCH3"/>
</dbReference>
<dbReference type="AlphaFoldDB" id="A0A368FDG9"/>
<dbReference type="GO" id="GO:0032480">
    <property type="term" value="P:negative regulation of type I interferon production"/>
    <property type="evidence" value="ECO:0007669"/>
    <property type="project" value="InterPro"/>
</dbReference>
<feature type="compositionally biased region" description="Acidic residues" evidence="1">
    <location>
        <begin position="306"/>
        <end position="316"/>
    </location>
</feature>
<keyword evidence="3" id="KW-1185">Reference proteome</keyword>
<dbReference type="OrthoDB" id="5842926at2759"/>
<protein>
    <submittedName>
        <fullName evidence="2">Uncharacterized protein</fullName>
    </submittedName>
</protein>
<dbReference type="GO" id="GO:0045893">
    <property type="term" value="P:positive regulation of DNA-templated transcription"/>
    <property type="evidence" value="ECO:0007669"/>
    <property type="project" value="TreeGrafter"/>
</dbReference>
<feature type="compositionally biased region" description="Basic and acidic residues" evidence="1">
    <location>
        <begin position="317"/>
        <end position="339"/>
    </location>
</feature>
<sequence length="371" mass="42270">MRSKDLREYFSDYVENGKFHCFHYRHRPEHQQESTAAGQKASATSSGKERSTSCCVISFTSSTVRSQFIQDFHGRHWVNSEGMEVPRRCFVSAVKVAKLPFLKTFHASYHVWVLREKLLRPCLSGLDVSSEGSLIRTCQITASDGLKVSIMLGRMAVCMSGSIAQSAEGSSDSVTDADLRQMIELRPPLVMPQGNVGTPTQYFLDQIKLCRLPASLIPKLGLKTLRRRRKYDSVPFQYSSREEEDGSRTEADVTVAEHGTSSVDQLRRNVTKTELLEREQSIREQAIPTDPTDKALLTDFGPDNDAGSDNDDDQCEEWERHEALHDDVTEQDRTKPRKYEEEMEIVWEKGGPGLVWYTDKNYWDEREKDSD</sequence>
<dbReference type="STRING" id="29170.A0A368FDG9"/>
<dbReference type="Proteomes" id="UP000252519">
    <property type="component" value="Unassembled WGS sequence"/>
</dbReference>
<comment type="caution">
    <text evidence="2">The sequence shown here is derived from an EMBL/GenBank/DDBJ whole genome shotgun (WGS) entry which is preliminary data.</text>
</comment>
<organism evidence="2 3">
    <name type="scientific">Ancylostoma caninum</name>
    <name type="common">Dog hookworm</name>
    <dbReference type="NCBI Taxonomy" id="29170"/>
    <lineage>
        <taxon>Eukaryota</taxon>
        <taxon>Metazoa</taxon>
        <taxon>Ecdysozoa</taxon>
        <taxon>Nematoda</taxon>
        <taxon>Chromadorea</taxon>
        <taxon>Rhabditida</taxon>
        <taxon>Rhabditina</taxon>
        <taxon>Rhabditomorpha</taxon>
        <taxon>Strongyloidea</taxon>
        <taxon>Ancylostomatidae</taxon>
        <taxon>Ancylostomatinae</taxon>
        <taxon>Ancylostoma</taxon>
    </lineage>
</organism>